<reference evidence="2 3" key="1">
    <citation type="submission" date="2019-03" db="EMBL/GenBank/DDBJ databases">
        <title>Genomic Encyclopedia of Type Strains, Phase IV (KMG-IV): sequencing the most valuable type-strain genomes for metagenomic binning, comparative biology and taxonomic classification.</title>
        <authorList>
            <person name="Goeker M."/>
        </authorList>
    </citation>
    <scope>NUCLEOTIDE SEQUENCE [LARGE SCALE GENOMIC DNA]</scope>
    <source>
        <strain evidence="2 3">DSM 25488</strain>
    </source>
</reference>
<evidence type="ECO:0000313" key="3">
    <source>
        <dbReference type="Proteomes" id="UP000295724"/>
    </source>
</evidence>
<keyword evidence="1" id="KW-0812">Transmembrane</keyword>
<dbReference type="AlphaFoldDB" id="A0A4R6XT88"/>
<evidence type="ECO:0000256" key="1">
    <source>
        <dbReference type="SAM" id="Phobius"/>
    </source>
</evidence>
<dbReference type="OrthoDB" id="6388784at2"/>
<dbReference type="RefSeq" id="WP_099018176.1">
    <property type="nucleotide sequence ID" value="NZ_NIHB01000001.1"/>
</dbReference>
<keyword evidence="1" id="KW-1133">Transmembrane helix</keyword>
<name>A0A4R6XT88_9GAMM</name>
<dbReference type="Proteomes" id="UP000295724">
    <property type="component" value="Unassembled WGS sequence"/>
</dbReference>
<comment type="caution">
    <text evidence="2">The sequence shown here is derived from an EMBL/GenBank/DDBJ whole genome shotgun (WGS) entry which is preliminary data.</text>
</comment>
<evidence type="ECO:0000313" key="2">
    <source>
        <dbReference type="EMBL" id="TDR23165.1"/>
    </source>
</evidence>
<dbReference type="InterPro" id="IPR045749">
    <property type="entry name" value="DUF6090"/>
</dbReference>
<keyword evidence="3" id="KW-1185">Reference proteome</keyword>
<accession>A0A4R6XT88</accession>
<sequence length="257" mass="29288">MILRSVTKHVREQNWFAVFLDFMIVVIGVFIGIQVSNWNVERAGEKQAQVLIERLNEDLENDLEVLVSTLDYQAVVRTYAVRAVDGFNGVPTVNDEQFVIAAYQTSQINTPWSYRSTYNEVLSTGQINLIKNNALKSKILAYYSDDFAQQSLITKIAPFREYIRGRIPFQIQDAIRRECGDIVIPVAQTFGAALPANCDLDLPDELFTETASLLRAQPQMLFDLQFQIAVYETQVSNILNFKIETEKLMSAIKEHQP</sequence>
<dbReference type="Pfam" id="PF19578">
    <property type="entry name" value="DUF6090"/>
    <property type="match status" value="1"/>
</dbReference>
<organism evidence="2 3">
    <name type="scientific">Marinicella litoralis</name>
    <dbReference type="NCBI Taxonomy" id="644220"/>
    <lineage>
        <taxon>Bacteria</taxon>
        <taxon>Pseudomonadati</taxon>
        <taxon>Pseudomonadota</taxon>
        <taxon>Gammaproteobacteria</taxon>
        <taxon>Lysobacterales</taxon>
        <taxon>Marinicellaceae</taxon>
        <taxon>Marinicella</taxon>
    </lineage>
</organism>
<keyword evidence="1" id="KW-0472">Membrane</keyword>
<feature type="transmembrane region" description="Helical" evidence="1">
    <location>
        <begin position="15"/>
        <end position="33"/>
    </location>
</feature>
<proteinExistence type="predicted"/>
<gene>
    <name evidence="2" type="ORF">C8D91_0023</name>
</gene>
<dbReference type="EMBL" id="SNZB01000001">
    <property type="protein sequence ID" value="TDR23165.1"/>
    <property type="molecule type" value="Genomic_DNA"/>
</dbReference>
<protein>
    <submittedName>
        <fullName evidence="2">Uncharacterized protein</fullName>
    </submittedName>
</protein>